<organism evidence="3 4">
    <name type="scientific">Umezawaea tangerina</name>
    <dbReference type="NCBI Taxonomy" id="84725"/>
    <lineage>
        <taxon>Bacteria</taxon>
        <taxon>Bacillati</taxon>
        <taxon>Actinomycetota</taxon>
        <taxon>Actinomycetes</taxon>
        <taxon>Pseudonocardiales</taxon>
        <taxon>Pseudonocardiaceae</taxon>
        <taxon>Umezawaea</taxon>
    </lineage>
</organism>
<feature type="transmembrane region" description="Helical" evidence="2">
    <location>
        <begin position="50"/>
        <end position="69"/>
    </location>
</feature>
<evidence type="ECO:0000256" key="1">
    <source>
        <dbReference type="SAM" id="MobiDB-lite"/>
    </source>
</evidence>
<keyword evidence="4" id="KW-1185">Reference proteome</keyword>
<feature type="region of interest" description="Disordered" evidence="1">
    <location>
        <begin position="1"/>
        <end position="28"/>
    </location>
</feature>
<evidence type="ECO:0000313" key="3">
    <source>
        <dbReference type="EMBL" id="PRY38178.1"/>
    </source>
</evidence>
<feature type="transmembrane region" description="Helical" evidence="2">
    <location>
        <begin position="185"/>
        <end position="206"/>
    </location>
</feature>
<gene>
    <name evidence="3" type="ORF">CLV43_109399</name>
</gene>
<feature type="transmembrane region" description="Helical" evidence="2">
    <location>
        <begin position="267"/>
        <end position="288"/>
    </location>
</feature>
<evidence type="ECO:0000256" key="2">
    <source>
        <dbReference type="SAM" id="Phobius"/>
    </source>
</evidence>
<feature type="transmembrane region" description="Helical" evidence="2">
    <location>
        <begin position="454"/>
        <end position="478"/>
    </location>
</feature>
<dbReference type="Proteomes" id="UP000239494">
    <property type="component" value="Unassembled WGS sequence"/>
</dbReference>
<feature type="transmembrane region" description="Helical" evidence="2">
    <location>
        <begin position="422"/>
        <end position="442"/>
    </location>
</feature>
<feature type="transmembrane region" description="Helical" evidence="2">
    <location>
        <begin position="113"/>
        <end position="131"/>
    </location>
</feature>
<feature type="transmembrane region" description="Helical" evidence="2">
    <location>
        <begin position="371"/>
        <end position="393"/>
    </location>
</feature>
<sequence length="559" mass="56437">MSAGRAPAVSRPDPTPTSPDGGPDATAVSGGFVGTGALVRLALRRDRIMLPGWVAGIVLLAVGSAAAAADLYSTVESRIASATAANNTTALVALYGRVYDPASEGGISMVKTGGIGAVMIALLSVIVVVRHTRAEEESGRLELVGATVVGRFAPLTSALVVAVGTNVVLALLTAVTVAGAGMPTAGSFAFGLAWGGVGIAFAAIAAVTAQVSSTARGATGLAAVVLGVVYVVRAVGDTAGPDGPGWMSWLSPVGWGQQFRPYSGDRWWVLLVMLGFAAVVVMASYALVERRDIGAGLVADRLGPAGSARLTGTFALAWRLQRASLLGWAAAFAGLGLVLGNIAGNVGGFVDTPSAREMVAKLGGTDALTDAFISAEMGIMGLVASIYGIQAALRLRSEETGQRAEPLLAAAVSRTSWACSHLVIALGGPVLLVAATGVGAGLSHGASSGDMSRFGPVFVAAMLQVPAAWVLIGIVVLAFGAAPRLVAAGWVALVVFLLLGQLGPLLELDQWAMDLSPFTHVPRFPAGDVDPVPLVVLALVAAALVAAGLAAFRRRDLTT</sequence>
<evidence type="ECO:0000313" key="4">
    <source>
        <dbReference type="Proteomes" id="UP000239494"/>
    </source>
</evidence>
<feature type="transmembrane region" description="Helical" evidence="2">
    <location>
        <begin position="25"/>
        <end position="43"/>
    </location>
</feature>
<feature type="transmembrane region" description="Helical" evidence="2">
    <location>
        <begin position="152"/>
        <end position="179"/>
    </location>
</feature>
<dbReference type="RefSeq" id="WP_245887088.1">
    <property type="nucleotide sequence ID" value="NZ_PVTF01000009.1"/>
</dbReference>
<feature type="transmembrane region" description="Helical" evidence="2">
    <location>
        <begin position="532"/>
        <end position="552"/>
    </location>
</feature>
<name>A0A2T0SXN5_9PSEU</name>
<feature type="transmembrane region" description="Helical" evidence="2">
    <location>
        <begin position="218"/>
        <end position="236"/>
    </location>
</feature>
<accession>A0A2T0SXN5</accession>
<protein>
    <submittedName>
        <fullName evidence="3">ABC-2 type transport system permease protein</fullName>
    </submittedName>
</protein>
<comment type="caution">
    <text evidence="3">The sequence shown here is derived from an EMBL/GenBank/DDBJ whole genome shotgun (WGS) entry which is preliminary data.</text>
</comment>
<reference evidence="3 4" key="1">
    <citation type="submission" date="2018-03" db="EMBL/GenBank/DDBJ databases">
        <title>Genomic Encyclopedia of Archaeal and Bacterial Type Strains, Phase II (KMG-II): from individual species to whole genera.</title>
        <authorList>
            <person name="Goeker M."/>
        </authorList>
    </citation>
    <scope>NUCLEOTIDE SEQUENCE [LARGE SCALE GENOMIC DNA]</scope>
    <source>
        <strain evidence="3 4">DSM 44720</strain>
    </source>
</reference>
<feature type="transmembrane region" description="Helical" evidence="2">
    <location>
        <begin position="325"/>
        <end position="344"/>
    </location>
</feature>
<keyword evidence="2" id="KW-1133">Transmembrane helix</keyword>
<feature type="transmembrane region" description="Helical" evidence="2">
    <location>
        <begin position="485"/>
        <end position="506"/>
    </location>
</feature>
<keyword evidence="2" id="KW-0812">Transmembrane</keyword>
<dbReference type="EMBL" id="PVTF01000009">
    <property type="protein sequence ID" value="PRY38178.1"/>
    <property type="molecule type" value="Genomic_DNA"/>
</dbReference>
<dbReference type="AlphaFoldDB" id="A0A2T0SXN5"/>
<keyword evidence="2" id="KW-0472">Membrane</keyword>
<proteinExistence type="predicted"/>